<keyword evidence="2" id="KW-1185">Reference proteome</keyword>
<sequence length="246" mass="27206">MKVIQELETRMHPDAIAGFRLVVAEARVTDSILLPERAMTRMLGQVQWILRRVGADGIRLTRAGHLPPAVVVAASAELDWDWPTGANRESNLLPLAELRAHLRAVGLLRVSKGMLLLTSRGRALAEAPRELWWHLARTIQISRNPAESDAVNLLLVLIARRGFDEAELFTQMLALGLETLGWVAPDGAQLSSHVAMALVAPKWRLLNQLGLFARTPNDYRHWTITPGGAAFARAALQTDVESRDDD</sequence>
<dbReference type="EMBL" id="SOFM01000052">
    <property type="protein sequence ID" value="TFB99453.1"/>
    <property type="molecule type" value="Genomic_DNA"/>
</dbReference>
<gene>
    <name evidence="1" type="ORF">E3O32_16930</name>
</gene>
<proteinExistence type="predicted"/>
<dbReference type="RefSeq" id="WP_134511012.1">
    <property type="nucleotide sequence ID" value="NZ_SOFM01000052.1"/>
</dbReference>
<name>A0A4R8W0Y5_9MICO</name>
<organism evidence="1 2">
    <name type="scientific">Cryobacterium mannosilyticum</name>
    <dbReference type="NCBI Taxonomy" id="1259190"/>
    <lineage>
        <taxon>Bacteria</taxon>
        <taxon>Bacillati</taxon>
        <taxon>Actinomycetota</taxon>
        <taxon>Actinomycetes</taxon>
        <taxon>Micrococcales</taxon>
        <taxon>Microbacteriaceae</taxon>
        <taxon>Cryobacterium</taxon>
    </lineage>
</organism>
<evidence type="ECO:0000313" key="2">
    <source>
        <dbReference type="Proteomes" id="UP000297643"/>
    </source>
</evidence>
<evidence type="ECO:0000313" key="1">
    <source>
        <dbReference type="EMBL" id="TFB99453.1"/>
    </source>
</evidence>
<comment type="caution">
    <text evidence="1">The sequence shown here is derived from an EMBL/GenBank/DDBJ whole genome shotgun (WGS) entry which is preliminary data.</text>
</comment>
<dbReference type="Proteomes" id="UP000297643">
    <property type="component" value="Unassembled WGS sequence"/>
</dbReference>
<protein>
    <submittedName>
        <fullName evidence="1">Uncharacterized protein</fullName>
    </submittedName>
</protein>
<dbReference type="AlphaFoldDB" id="A0A4R8W0Y5"/>
<accession>A0A4R8W0Y5</accession>
<reference evidence="1 2" key="1">
    <citation type="submission" date="2019-03" db="EMBL/GenBank/DDBJ databases">
        <title>Genomics of glacier-inhabiting Cryobacterium strains.</title>
        <authorList>
            <person name="Liu Q."/>
            <person name="Xin Y.-H."/>
        </authorList>
    </citation>
    <scope>NUCLEOTIDE SEQUENCE [LARGE SCALE GENOMIC DNA]</scope>
    <source>
        <strain evidence="1 2">RHLT2-21</strain>
    </source>
</reference>